<evidence type="ECO:0000313" key="2">
    <source>
        <dbReference type="Proteomes" id="UP000263993"/>
    </source>
</evidence>
<accession>A0A371BD54</accession>
<sequence>MAPAMSYLRMSCRCGSYWPKVMADWAWERKAAGRKTRLVLAPIIASDSAGFFARVVMKQITFGLALPVLAALAAGLLTGTTDSQVRAAPIAAPVPPGEAAKAKPVVLASHRAVYDLKLAKSSGSRGIQAARGRILYDFSGSACDGYELHFRQVSQLDSGEGKTILSDLRSTTWENTDASKFRFNSENLLNDKVTDTVDGSAERGASGVKVGLNKPTSKTFNVPADVVFPTEHMRRIIEAARAGKTILEFPVYDGSDGGEKLYHTLTVIGAAIDPAQKPADDVTGKDPAMAGMLRWPVTVSYFDKKSEDSERTGEQTPVYAIAFELYENGISRALVLDYNDFTIKGDLSSLEMKKAKVCQ</sequence>
<dbReference type="OrthoDB" id="9815514at2"/>
<dbReference type="Pfam" id="PF08904">
    <property type="entry name" value="EipB_like"/>
    <property type="match status" value="1"/>
</dbReference>
<organism evidence="1 2">
    <name type="scientific">Undibacter mobilis</name>
    <dbReference type="NCBI Taxonomy" id="2292256"/>
    <lineage>
        <taxon>Bacteria</taxon>
        <taxon>Pseudomonadati</taxon>
        <taxon>Pseudomonadota</taxon>
        <taxon>Alphaproteobacteria</taxon>
        <taxon>Hyphomicrobiales</taxon>
        <taxon>Nitrobacteraceae</taxon>
        <taxon>Undibacter</taxon>
    </lineage>
</organism>
<protein>
    <submittedName>
        <fullName evidence="1">DUF1849 family protein</fullName>
    </submittedName>
</protein>
<dbReference type="EMBL" id="QRGO01000001">
    <property type="protein sequence ID" value="RDV05522.1"/>
    <property type="molecule type" value="Genomic_DNA"/>
</dbReference>
<comment type="caution">
    <text evidence="1">The sequence shown here is derived from an EMBL/GenBank/DDBJ whole genome shotgun (WGS) entry which is preliminary data.</text>
</comment>
<reference evidence="2" key="1">
    <citation type="submission" date="2018-08" db="EMBL/GenBank/DDBJ databases">
        <authorList>
            <person name="Kim S.-J."/>
            <person name="Jung G.-Y."/>
        </authorList>
    </citation>
    <scope>NUCLEOTIDE SEQUENCE [LARGE SCALE GENOMIC DNA]</scope>
    <source>
        <strain evidence="2">GY_H</strain>
    </source>
</reference>
<dbReference type="Proteomes" id="UP000263993">
    <property type="component" value="Unassembled WGS sequence"/>
</dbReference>
<proteinExistence type="predicted"/>
<name>A0A371BD54_9BRAD</name>
<dbReference type="AlphaFoldDB" id="A0A371BD54"/>
<evidence type="ECO:0000313" key="1">
    <source>
        <dbReference type="EMBL" id="RDV05522.1"/>
    </source>
</evidence>
<gene>
    <name evidence="1" type="ORF">DXH78_13635</name>
</gene>
<keyword evidence="2" id="KW-1185">Reference proteome</keyword>
<dbReference type="InterPro" id="IPR015000">
    <property type="entry name" value="EipB-like"/>
</dbReference>